<dbReference type="Proteomes" id="UP001162162">
    <property type="component" value="Unassembled WGS sequence"/>
</dbReference>
<dbReference type="SMART" id="SM00382">
    <property type="entry name" value="AAA"/>
    <property type="match status" value="1"/>
</dbReference>
<proteinExistence type="inferred from homology"/>
<comment type="caution">
    <text evidence="5">The sequence shown here is derived from an EMBL/GenBank/DDBJ whole genome shotgun (WGS) entry which is preliminary data.</text>
</comment>
<keyword evidence="2" id="KW-0233">DNA recombination</keyword>
<comment type="similarity">
    <text evidence="2">Belongs to the helicase family.</text>
</comment>
<evidence type="ECO:0000313" key="6">
    <source>
        <dbReference type="Proteomes" id="UP001162162"/>
    </source>
</evidence>
<keyword evidence="1" id="KW-0539">Nucleus</keyword>
<evidence type="ECO:0000256" key="2">
    <source>
        <dbReference type="RuleBase" id="RU363044"/>
    </source>
</evidence>
<organism evidence="5 6">
    <name type="scientific">Aromia moschata</name>
    <dbReference type="NCBI Taxonomy" id="1265417"/>
    <lineage>
        <taxon>Eukaryota</taxon>
        <taxon>Metazoa</taxon>
        <taxon>Ecdysozoa</taxon>
        <taxon>Arthropoda</taxon>
        <taxon>Hexapoda</taxon>
        <taxon>Insecta</taxon>
        <taxon>Pterygota</taxon>
        <taxon>Neoptera</taxon>
        <taxon>Endopterygota</taxon>
        <taxon>Coleoptera</taxon>
        <taxon>Polyphaga</taxon>
        <taxon>Cucujiformia</taxon>
        <taxon>Chrysomeloidea</taxon>
        <taxon>Cerambycidae</taxon>
        <taxon>Cerambycinae</taxon>
        <taxon>Callichromatini</taxon>
        <taxon>Aromia</taxon>
    </lineage>
</organism>
<evidence type="ECO:0000256" key="3">
    <source>
        <dbReference type="SAM" id="MobiDB-lite"/>
    </source>
</evidence>
<dbReference type="SUPFAM" id="SSF52540">
    <property type="entry name" value="P-loop containing nucleoside triphosphate hydrolases"/>
    <property type="match status" value="2"/>
</dbReference>
<keyword evidence="2" id="KW-0347">Helicase</keyword>
<dbReference type="EC" id="5.6.2.3" evidence="2"/>
<feature type="domain" description="AAA+ ATPase" evidence="4">
    <location>
        <begin position="206"/>
        <end position="352"/>
    </location>
</feature>
<feature type="region of interest" description="Disordered" evidence="3">
    <location>
        <begin position="147"/>
        <end position="189"/>
    </location>
</feature>
<dbReference type="GO" id="GO:0000723">
    <property type="term" value="P:telomere maintenance"/>
    <property type="evidence" value="ECO:0007669"/>
    <property type="project" value="InterPro"/>
</dbReference>
<dbReference type="GO" id="GO:0043139">
    <property type="term" value="F:5'-3' DNA helicase activity"/>
    <property type="evidence" value="ECO:0007669"/>
    <property type="project" value="UniProtKB-EC"/>
</dbReference>
<comment type="cofactor">
    <cofactor evidence="2">
        <name>Mg(2+)</name>
        <dbReference type="ChEBI" id="CHEBI:18420"/>
    </cofactor>
</comment>
<evidence type="ECO:0000313" key="5">
    <source>
        <dbReference type="EMBL" id="KAJ8956730.1"/>
    </source>
</evidence>
<dbReference type="GO" id="GO:0005524">
    <property type="term" value="F:ATP binding"/>
    <property type="evidence" value="ECO:0007669"/>
    <property type="project" value="UniProtKB-KW"/>
</dbReference>
<keyword evidence="2" id="KW-0227">DNA damage</keyword>
<dbReference type="CDD" id="cd18037">
    <property type="entry name" value="DEXSc_Pif1_like"/>
    <property type="match status" value="1"/>
</dbReference>
<dbReference type="GO" id="GO:0006310">
    <property type="term" value="P:DNA recombination"/>
    <property type="evidence" value="ECO:0007669"/>
    <property type="project" value="UniProtKB-KW"/>
</dbReference>
<dbReference type="AlphaFoldDB" id="A0AAV8YYI7"/>
<protein>
    <recommendedName>
        <fullName evidence="2">ATP-dependent DNA helicase</fullName>
        <ecNumber evidence="2">5.6.2.3</ecNumber>
    </recommendedName>
</protein>
<dbReference type="InterPro" id="IPR049163">
    <property type="entry name" value="Pif1-like_2B_dom"/>
</dbReference>
<keyword evidence="2" id="KW-0378">Hydrolase</keyword>
<dbReference type="InterPro" id="IPR027417">
    <property type="entry name" value="P-loop_NTPase"/>
</dbReference>
<name>A0AAV8YYI7_9CUCU</name>
<feature type="compositionally biased region" description="Polar residues" evidence="3">
    <location>
        <begin position="151"/>
        <end position="162"/>
    </location>
</feature>
<dbReference type="Pfam" id="PF05970">
    <property type="entry name" value="PIF1"/>
    <property type="match status" value="1"/>
</dbReference>
<dbReference type="FunFam" id="3.40.50.300:FF:000805">
    <property type="entry name" value="ATP-dependent DNA helicase PIF1"/>
    <property type="match status" value="1"/>
</dbReference>
<dbReference type="Pfam" id="PF25344">
    <property type="entry name" value="PH_LRR1"/>
    <property type="match status" value="1"/>
</dbReference>
<dbReference type="Gene3D" id="3.40.50.300">
    <property type="entry name" value="P-loop containing nucleotide triphosphate hydrolases"/>
    <property type="match status" value="1"/>
</dbReference>
<comment type="catalytic activity">
    <reaction evidence="2">
        <text>ATP + H2O = ADP + phosphate + H(+)</text>
        <dbReference type="Rhea" id="RHEA:13065"/>
        <dbReference type="ChEBI" id="CHEBI:15377"/>
        <dbReference type="ChEBI" id="CHEBI:15378"/>
        <dbReference type="ChEBI" id="CHEBI:30616"/>
        <dbReference type="ChEBI" id="CHEBI:43474"/>
        <dbReference type="ChEBI" id="CHEBI:456216"/>
        <dbReference type="EC" id="5.6.2.3"/>
    </reaction>
</comment>
<keyword evidence="2" id="KW-0234">DNA repair</keyword>
<dbReference type="InterPro" id="IPR051055">
    <property type="entry name" value="PIF1_helicase"/>
</dbReference>
<dbReference type="PANTHER" id="PTHR47642:SF7">
    <property type="entry name" value="ATP-DEPENDENT DNA HELICASE PIF1"/>
    <property type="match status" value="1"/>
</dbReference>
<keyword evidence="2" id="KW-0067">ATP-binding</keyword>
<accession>A0AAV8YYI7</accession>
<dbReference type="InterPro" id="IPR010285">
    <property type="entry name" value="DNA_helicase_pif1-like_DEAD"/>
</dbReference>
<dbReference type="InterPro" id="IPR003593">
    <property type="entry name" value="AAA+_ATPase"/>
</dbReference>
<keyword evidence="2" id="KW-0547">Nucleotide-binding</keyword>
<reference evidence="5" key="1">
    <citation type="journal article" date="2023" name="Insect Mol. Biol.">
        <title>Genome sequencing provides insights into the evolution of gene families encoding plant cell wall-degrading enzymes in longhorned beetles.</title>
        <authorList>
            <person name="Shin N.R."/>
            <person name="Okamura Y."/>
            <person name="Kirsch R."/>
            <person name="Pauchet Y."/>
        </authorList>
    </citation>
    <scope>NUCLEOTIDE SEQUENCE</scope>
    <source>
        <strain evidence="5">AMC_N1</strain>
    </source>
</reference>
<gene>
    <name evidence="5" type="ORF">NQ318_014086</name>
</gene>
<evidence type="ECO:0000256" key="1">
    <source>
        <dbReference type="ARBA" id="ARBA00023242"/>
    </source>
</evidence>
<dbReference type="GO" id="GO:0006281">
    <property type="term" value="P:DNA repair"/>
    <property type="evidence" value="ECO:0007669"/>
    <property type="project" value="UniProtKB-KW"/>
</dbReference>
<keyword evidence="6" id="KW-1185">Reference proteome</keyword>
<dbReference type="PANTHER" id="PTHR47642">
    <property type="entry name" value="ATP-DEPENDENT DNA HELICASE"/>
    <property type="match status" value="1"/>
</dbReference>
<sequence>MNNNDSYLSCGVNIEWLNKQGIVLRKVTHRQGNLRLVRNDSKEMFIEVSANKIAPEKLHLTGISVHKKFMNEGKASIKFQPLNCILYLTNAPPGQLLSFLRTIYIKTTSEKGASNNRASLRTQLLSGRYHQYEEVSPVTNSEIDKARAKISKSTETTPSPQASKKRKLERDSTTKPPAAKKLYSSSPIPNEPLDIEQQEVLDACLQGQNVFFTGSAGTGKSYLLRRIIGVLPPDVTTATASTGVAACHIGGITLHQFAGIGRGEATLEQCIAMASKSVTATIWRRCKHLIIDEISMVDGEYFEKIESVARRIRNNEKPFGGIQLILCGDFFQLPPVTKAKFGDTKAPVSRFCFKTKAWEDCMLRTFELKKVHRQNDEHFISILNKIRTGVVDKEVTNALTATSKQKIERGDILATRLCSHTKDADITNEMKLKALPGESQVFEAQDSVPGTTAQLNQQTTFPSRLELKVGAQVMLLKNISVGTGLVNGARGVIKTFKEGLPVVQFRNKREYVASHEKVTIKTAGGLDAGLRRDVSREGLEAGQAYVALSRAQSLESLRVLDFNPNQVWANPDVLKFYRTLDFMQIIPVGPVNKQSASKSSNVKKGVTKKLYDKPLVSIS</sequence>
<evidence type="ECO:0000259" key="4">
    <source>
        <dbReference type="SMART" id="SM00382"/>
    </source>
</evidence>
<dbReference type="EMBL" id="JAPWTK010000028">
    <property type="protein sequence ID" value="KAJ8956730.1"/>
    <property type="molecule type" value="Genomic_DNA"/>
</dbReference>
<dbReference type="InterPro" id="IPR057437">
    <property type="entry name" value="PIF1/LRR1_PH"/>
</dbReference>
<dbReference type="GO" id="GO:0016787">
    <property type="term" value="F:hydrolase activity"/>
    <property type="evidence" value="ECO:0007669"/>
    <property type="project" value="UniProtKB-KW"/>
</dbReference>
<dbReference type="Pfam" id="PF21530">
    <property type="entry name" value="Pif1_2B_dom"/>
    <property type="match status" value="1"/>
</dbReference>